<dbReference type="SUPFAM" id="SSF51905">
    <property type="entry name" value="FAD/NAD(P)-binding domain"/>
    <property type="match status" value="1"/>
</dbReference>
<dbReference type="InterPro" id="IPR000172">
    <property type="entry name" value="GMC_OxRdtase_N"/>
</dbReference>
<keyword evidence="4" id="KW-0285">Flavoprotein</keyword>
<dbReference type="Gene3D" id="3.30.560.10">
    <property type="entry name" value="Glucose Oxidase, domain 3"/>
    <property type="match status" value="1"/>
</dbReference>
<dbReference type="InterPro" id="IPR036188">
    <property type="entry name" value="FAD/NAD-bd_sf"/>
</dbReference>
<organism evidence="8 9">
    <name type="scientific">Corynespora cassiicola Philippines</name>
    <dbReference type="NCBI Taxonomy" id="1448308"/>
    <lineage>
        <taxon>Eukaryota</taxon>
        <taxon>Fungi</taxon>
        <taxon>Dikarya</taxon>
        <taxon>Ascomycota</taxon>
        <taxon>Pezizomycotina</taxon>
        <taxon>Dothideomycetes</taxon>
        <taxon>Pleosporomycetidae</taxon>
        <taxon>Pleosporales</taxon>
        <taxon>Corynesporascaceae</taxon>
        <taxon>Corynespora</taxon>
    </lineage>
</organism>
<feature type="domain" description="Glucose-methanol-choline oxidoreductase N-terminal" evidence="6">
    <location>
        <begin position="110"/>
        <end position="133"/>
    </location>
</feature>
<dbReference type="GO" id="GO:0050660">
    <property type="term" value="F:flavin adenine dinucleotide binding"/>
    <property type="evidence" value="ECO:0007669"/>
    <property type="project" value="InterPro"/>
</dbReference>
<dbReference type="Pfam" id="PF05199">
    <property type="entry name" value="GMC_oxred_C"/>
    <property type="match status" value="1"/>
</dbReference>
<feature type="binding site" evidence="3">
    <location>
        <position position="260"/>
    </location>
    <ligand>
        <name>FAD</name>
        <dbReference type="ChEBI" id="CHEBI:57692"/>
    </ligand>
</feature>
<dbReference type="PROSITE" id="PS00624">
    <property type="entry name" value="GMC_OXRED_2"/>
    <property type="match status" value="1"/>
</dbReference>
<dbReference type="PANTHER" id="PTHR11552:SF115">
    <property type="entry name" value="DEHYDROGENASE XPTC-RELATED"/>
    <property type="match status" value="1"/>
</dbReference>
<name>A0A2T2N3B4_CORCC</name>
<dbReference type="Gene3D" id="3.50.50.60">
    <property type="entry name" value="FAD/NAD(P)-binding domain"/>
    <property type="match status" value="1"/>
</dbReference>
<dbReference type="InterPro" id="IPR007867">
    <property type="entry name" value="GMC_OxRtase_C"/>
</dbReference>
<dbReference type="PANTHER" id="PTHR11552">
    <property type="entry name" value="GLUCOSE-METHANOL-CHOLINE GMC OXIDOREDUCTASE"/>
    <property type="match status" value="1"/>
</dbReference>
<dbReference type="GO" id="GO:0016614">
    <property type="term" value="F:oxidoreductase activity, acting on CH-OH group of donors"/>
    <property type="evidence" value="ECO:0007669"/>
    <property type="project" value="InterPro"/>
</dbReference>
<dbReference type="Pfam" id="PF00732">
    <property type="entry name" value="GMC_oxred_N"/>
    <property type="match status" value="1"/>
</dbReference>
<dbReference type="SUPFAM" id="SSF54373">
    <property type="entry name" value="FAD-linked reductases, C-terminal domain"/>
    <property type="match status" value="1"/>
</dbReference>
<evidence type="ECO:0000256" key="4">
    <source>
        <dbReference type="RuleBase" id="RU003968"/>
    </source>
</evidence>
<dbReference type="PROSITE" id="PS00623">
    <property type="entry name" value="GMC_OXRED_1"/>
    <property type="match status" value="1"/>
</dbReference>
<feature type="binding site" evidence="3">
    <location>
        <begin position="45"/>
        <end position="46"/>
    </location>
    <ligand>
        <name>FAD</name>
        <dbReference type="ChEBI" id="CHEBI:57692"/>
    </ligand>
</feature>
<dbReference type="PIRSF" id="PIRSF000137">
    <property type="entry name" value="Alcohol_oxidase"/>
    <property type="match status" value="1"/>
</dbReference>
<reference evidence="8 9" key="1">
    <citation type="journal article" date="2018" name="Front. Microbiol.">
        <title>Genome-Wide Analysis of Corynespora cassiicola Leaf Fall Disease Putative Effectors.</title>
        <authorList>
            <person name="Lopez D."/>
            <person name="Ribeiro S."/>
            <person name="Label P."/>
            <person name="Fumanal B."/>
            <person name="Venisse J.S."/>
            <person name="Kohler A."/>
            <person name="de Oliveira R.R."/>
            <person name="Labutti K."/>
            <person name="Lipzen A."/>
            <person name="Lail K."/>
            <person name="Bauer D."/>
            <person name="Ohm R.A."/>
            <person name="Barry K.W."/>
            <person name="Spatafora J."/>
            <person name="Grigoriev I.V."/>
            <person name="Martin F.M."/>
            <person name="Pujade-Renaud V."/>
        </authorList>
    </citation>
    <scope>NUCLEOTIDE SEQUENCE [LARGE SCALE GENOMIC DNA]</scope>
    <source>
        <strain evidence="8 9">Philippines</strain>
    </source>
</reference>
<proteinExistence type="inferred from homology"/>
<evidence type="ECO:0000256" key="2">
    <source>
        <dbReference type="PIRSR" id="PIRSR000137-1"/>
    </source>
</evidence>
<gene>
    <name evidence="8" type="ORF">BS50DRAFT_640621</name>
</gene>
<evidence type="ECO:0000256" key="3">
    <source>
        <dbReference type="PIRSR" id="PIRSR000137-2"/>
    </source>
</evidence>
<dbReference type="OrthoDB" id="269227at2759"/>
<comment type="cofactor">
    <cofactor evidence="3">
        <name>FAD</name>
        <dbReference type="ChEBI" id="CHEBI:57692"/>
    </cofactor>
</comment>
<evidence type="ECO:0000256" key="1">
    <source>
        <dbReference type="ARBA" id="ARBA00010790"/>
    </source>
</evidence>
<feature type="domain" description="Glucose-methanol-choline oxidoreductase N-terminal" evidence="7">
    <location>
        <begin position="300"/>
        <end position="314"/>
    </location>
</feature>
<evidence type="ECO:0000259" key="6">
    <source>
        <dbReference type="PROSITE" id="PS00623"/>
    </source>
</evidence>
<keyword evidence="9" id="KW-1185">Reference proteome</keyword>
<evidence type="ECO:0000313" key="9">
    <source>
        <dbReference type="Proteomes" id="UP000240883"/>
    </source>
</evidence>
<feature type="signal peptide" evidence="5">
    <location>
        <begin position="1"/>
        <end position="20"/>
    </location>
</feature>
<evidence type="ECO:0000256" key="5">
    <source>
        <dbReference type="SAM" id="SignalP"/>
    </source>
</evidence>
<dbReference type="Proteomes" id="UP000240883">
    <property type="component" value="Unassembled WGS sequence"/>
</dbReference>
<dbReference type="EMBL" id="KZ678152">
    <property type="protein sequence ID" value="PSN59910.1"/>
    <property type="molecule type" value="Genomic_DNA"/>
</dbReference>
<protein>
    <submittedName>
        <fullName evidence="8">Alcohol oxidase</fullName>
    </submittedName>
</protein>
<dbReference type="AlphaFoldDB" id="A0A2T2N3B4"/>
<keyword evidence="5" id="KW-0732">Signal</keyword>
<accession>A0A2T2N3B4</accession>
<keyword evidence="3 4" id="KW-0274">FAD</keyword>
<dbReference type="InterPro" id="IPR012132">
    <property type="entry name" value="GMC_OxRdtase"/>
</dbReference>
<dbReference type="GO" id="GO:0044550">
    <property type="term" value="P:secondary metabolite biosynthetic process"/>
    <property type="evidence" value="ECO:0007669"/>
    <property type="project" value="TreeGrafter"/>
</dbReference>
<evidence type="ECO:0000259" key="7">
    <source>
        <dbReference type="PROSITE" id="PS00624"/>
    </source>
</evidence>
<comment type="similarity">
    <text evidence="1 4">Belongs to the GMC oxidoreductase family.</text>
</comment>
<sequence>MGFLARFLSLAGIAAFFATANPFIVNAHNAQLIRDFDYVIVGGGTSGLVVANRLSEDKSVTVLVVENGAIDDRPATRIPYFANINTQNLYNIRSGPEPFMHNGTWRVLAGNVVGGGTVVNGMFWDRGADADYEAWEQLGNPGWGYEGLARYFKKSTSFDGPAKSTREAFNITYDESAYGTGPVKVSYSSYQYEDYKPTIKAFAARDDIPYSIEGFSRPLGLFWVPNAIDNSTQERCHARKAYYDPVKARPNLLLLTNTHVEKILFTNNSSLAASGIRMKSNIDATTSFAFARKEVILAAGSIFTPHLLMLSGIGPKEVLKDANISLTKDLAAVGANFQDHPAFYMKFGITNQSIPNLDMLLTNPDLEFNATAAMLYAKNRTGPWTFTRENAVVFLPFKRFSKRFQYITGLIWKQNATQFLPSRYQKDSKLLKGFVRQREILIDHYLSDYAAIGEYPIEPWGGATTALQKPISRGLLTLNTTHPESPPIVVRHAFQNPVDKMVLGELVRWNREHWKSQYLEHFNPVEVIPGAQYTTDDEILDAGIRAAALNPTFAHSSGACAMMPEELGGCVDPQLRVYRVNRLRIVDANIIPLIPTTHLMATVYAVAEKAADIIKGS</sequence>
<evidence type="ECO:0000313" key="8">
    <source>
        <dbReference type="EMBL" id="PSN59910.1"/>
    </source>
</evidence>
<feature type="active site" description="Proton donor" evidence="2">
    <location>
        <position position="555"/>
    </location>
</feature>
<feature type="active site" description="Proton acceptor" evidence="2">
    <location>
        <position position="598"/>
    </location>
</feature>
<feature type="binding site" evidence="3">
    <location>
        <position position="112"/>
    </location>
    <ligand>
        <name>FAD</name>
        <dbReference type="ChEBI" id="CHEBI:57692"/>
    </ligand>
</feature>
<feature type="chain" id="PRO_5015704938" evidence="5">
    <location>
        <begin position="21"/>
        <end position="617"/>
    </location>
</feature>